<proteinExistence type="predicted"/>
<evidence type="ECO:0000313" key="2">
    <source>
        <dbReference type="Proteomes" id="UP001172386"/>
    </source>
</evidence>
<evidence type="ECO:0000313" key="1">
    <source>
        <dbReference type="EMBL" id="KAJ9656054.1"/>
    </source>
</evidence>
<gene>
    <name evidence="1" type="ORF">H2198_005214</name>
</gene>
<organism evidence="1 2">
    <name type="scientific">Neophaeococcomyces mojaviensis</name>
    <dbReference type="NCBI Taxonomy" id="3383035"/>
    <lineage>
        <taxon>Eukaryota</taxon>
        <taxon>Fungi</taxon>
        <taxon>Dikarya</taxon>
        <taxon>Ascomycota</taxon>
        <taxon>Pezizomycotina</taxon>
        <taxon>Eurotiomycetes</taxon>
        <taxon>Chaetothyriomycetidae</taxon>
        <taxon>Chaetothyriales</taxon>
        <taxon>Chaetothyriales incertae sedis</taxon>
        <taxon>Neophaeococcomyces</taxon>
    </lineage>
</organism>
<reference evidence="1" key="1">
    <citation type="submission" date="2022-10" db="EMBL/GenBank/DDBJ databases">
        <title>Culturing micro-colonial fungi from biological soil crusts in the Mojave desert and describing Neophaeococcomyces mojavensis, and introducing the new genera and species Taxawa tesnikishii.</title>
        <authorList>
            <person name="Kurbessoian T."/>
            <person name="Stajich J.E."/>
        </authorList>
    </citation>
    <scope>NUCLEOTIDE SEQUENCE</scope>
    <source>
        <strain evidence="1">JES_112</strain>
    </source>
</reference>
<keyword evidence="2" id="KW-1185">Reference proteome</keyword>
<accession>A0ACC3A6N9</accession>
<sequence length="354" mass="40115">MSPTTPSLFRFKDYEPVQDFNDRTTSFKGVEIKNVIELGNVSSSSTFVKRDLGFQGKLGHHVLLTYGDTMFSDAAGSDQWRGMTCNSAAVALDDPTAVYDTLLDDNNYPRCFLKPTEEYGEDPSVYALGITNIVETSHGEGIMYFLLNHRPDFKDHLLGAGVAKVSIESSGSSPIPRAKRLGKYWWDGENQPWYGDVCALKAGEHIYAYGHAKDNPWVYLTRVKTQSAFNLNSYEYWNGESWQRQNLFREDLDEKQSVFWQVNQGQVIWSRFHQCFLFIYCDNFWSCQILLKSASAPEGPWSEPITVHKPKPVKEGGNVYAAVPHPYYDPSGKSLIITYTNHPNTIQAIRVVST</sequence>
<comment type="caution">
    <text evidence="1">The sequence shown here is derived from an EMBL/GenBank/DDBJ whole genome shotgun (WGS) entry which is preliminary data.</text>
</comment>
<dbReference type="EMBL" id="JAPDRQ010000084">
    <property type="protein sequence ID" value="KAJ9656054.1"/>
    <property type="molecule type" value="Genomic_DNA"/>
</dbReference>
<protein>
    <submittedName>
        <fullName evidence="1">Uncharacterized protein</fullName>
    </submittedName>
</protein>
<dbReference type="Proteomes" id="UP001172386">
    <property type="component" value="Unassembled WGS sequence"/>
</dbReference>
<name>A0ACC3A6N9_9EURO</name>